<accession>A0A370R1M5</accession>
<dbReference type="Proteomes" id="UP000254848">
    <property type="component" value="Unassembled WGS sequence"/>
</dbReference>
<evidence type="ECO:0000259" key="5">
    <source>
        <dbReference type="Pfam" id="PF00419"/>
    </source>
</evidence>
<dbReference type="Gene3D" id="2.60.40.1090">
    <property type="entry name" value="Fimbrial-type adhesion domain"/>
    <property type="match status" value="1"/>
</dbReference>
<comment type="caution">
    <text evidence="6">The sequence shown here is derived from an EMBL/GenBank/DDBJ whole genome shotgun (WGS) entry which is preliminary data.</text>
</comment>
<evidence type="ECO:0000313" key="6">
    <source>
        <dbReference type="EMBL" id="RDK95824.1"/>
    </source>
</evidence>
<keyword evidence="3" id="KW-0281">Fimbrium</keyword>
<reference evidence="6 7" key="1">
    <citation type="submission" date="2018-07" db="EMBL/GenBank/DDBJ databases">
        <title>Genomic Encyclopedia of Type Strains, Phase IV (KMG-IV): sequencing the most valuable type-strain genomes for metagenomic binning, comparative biology and taxonomic classification.</title>
        <authorList>
            <person name="Goeker M."/>
        </authorList>
    </citation>
    <scope>NUCLEOTIDE SEQUENCE [LARGE SCALE GENOMIC DNA]</scope>
    <source>
        <strain evidence="6 7">DSM 103736</strain>
    </source>
</reference>
<comment type="subcellular location">
    <subcellularLocation>
        <location evidence="1">Fimbrium</location>
    </subcellularLocation>
</comment>
<comment type="similarity">
    <text evidence="2">Belongs to the fimbrial protein family.</text>
</comment>
<dbReference type="InterPro" id="IPR008966">
    <property type="entry name" value="Adhesion_dom_sf"/>
</dbReference>
<evidence type="ECO:0000256" key="3">
    <source>
        <dbReference type="ARBA" id="ARBA00023263"/>
    </source>
</evidence>
<dbReference type="InterPro" id="IPR000259">
    <property type="entry name" value="Adhesion_dom_fimbrial"/>
</dbReference>
<organism evidence="6 7">
    <name type="scientific">Enterobacillus tribolii</name>
    <dbReference type="NCBI Taxonomy" id="1487935"/>
    <lineage>
        <taxon>Bacteria</taxon>
        <taxon>Pseudomonadati</taxon>
        <taxon>Pseudomonadota</taxon>
        <taxon>Gammaproteobacteria</taxon>
        <taxon>Enterobacterales</taxon>
        <taxon>Hafniaceae</taxon>
        <taxon>Enterobacillus</taxon>
    </lineage>
</organism>
<feature type="chain" id="PRO_5016859981" evidence="4">
    <location>
        <begin position="19"/>
        <end position="341"/>
    </location>
</feature>
<dbReference type="GO" id="GO:0009289">
    <property type="term" value="C:pilus"/>
    <property type="evidence" value="ECO:0007669"/>
    <property type="project" value="UniProtKB-SubCell"/>
</dbReference>
<dbReference type="EMBL" id="QRAP01000002">
    <property type="protein sequence ID" value="RDK95824.1"/>
    <property type="molecule type" value="Genomic_DNA"/>
</dbReference>
<keyword evidence="7" id="KW-1185">Reference proteome</keyword>
<dbReference type="InterPro" id="IPR036937">
    <property type="entry name" value="Adhesion_dom_fimbrial_sf"/>
</dbReference>
<evidence type="ECO:0000256" key="1">
    <source>
        <dbReference type="ARBA" id="ARBA00004561"/>
    </source>
</evidence>
<evidence type="ECO:0000256" key="4">
    <source>
        <dbReference type="SAM" id="SignalP"/>
    </source>
</evidence>
<sequence>MLFLLGYPLLGYCAPAAAKVVMANLRMNPGGPFNYKGPADPAPVGEQLGNGWSGEKEERIIFECPRQEYCITYAEIRPVKAALPGIKYTDGYNQYDVYESGVPGIGYVLGIRDPNANRFIPGNAPVTQTFPADGTNQSAPNIGYRGRIIFVISGSHLQTGTFTIPAQTVAYLHARGKGVDDQSLLSISAVTIKIAARGCEISSSKSFAIDLGDAPMNAFPAIGSRYGGKDLEIQLKCDTGTRLHAVMTDQSQPGNTSNILTLTPDSGASGVGIQFFYDNQGTPLSFGPDLSSTGVLNQWFIKEAIRDGESIRVPLTARYVRTGEVTPGSANGRASITFSYQ</sequence>
<protein>
    <submittedName>
        <fullName evidence="6">Type 1 fimbria pilin</fullName>
    </submittedName>
</protein>
<feature type="domain" description="Fimbrial-type adhesion" evidence="5">
    <location>
        <begin position="193"/>
        <end position="341"/>
    </location>
</feature>
<evidence type="ECO:0000256" key="2">
    <source>
        <dbReference type="ARBA" id="ARBA00006671"/>
    </source>
</evidence>
<keyword evidence="4" id="KW-0732">Signal</keyword>
<proteinExistence type="inferred from homology"/>
<gene>
    <name evidence="6" type="ORF">C8D90_102307</name>
</gene>
<feature type="signal peptide" evidence="4">
    <location>
        <begin position="1"/>
        <end position="18"/>
    </location>
</feature>
<dbReference type="PANTHER" id="PTHR33420:SF14">
    <property type="entry name" value="TYPE 1 FIMBRIN D-MANNOSE SPECIFIC ADHESIN"/>
    <property type="match status" value="1"/>
</dbReference>
<dbReference type="PANTHER" id="PTHR33420">
    <property type="entry name" value="FIMBRIAL SUBUNIT ELFA-RELATED"/>
    <property type="match status" value="1"/>
</dbReference>
<dbReference type="AlphaFoldDB" id="A0A370R1M5"/>
<name>A0A370R1M5_9GAMM</name>
<dbReference type="SUPFAM" id="SSF49401">
    <property type="entry name" value="Bacterial adhesins"/>
    <property type="match status" value="1"/>
</dbReference>
<dbReference type="InterPro" id="IPR050263">
    <property type="entry name" value="Bact_Fimbrial_Adh_Pro"/>
</dbReference>
<dbReference type="GO" id="GO:0043709">
    <property type="term" value="P:cell adhesion involved in single-species biofilm formation"/>
    <property type="evidence" value="ECO:0007669"/>
    <property type="project" value="TreeGrafter"/>
</dbReference>
<dbReference type="Gene3D" id="2.60.40.3310">
    <property type="match status" value="1"/>
</dbReference>
<dbReference type="Pfam" id="PF00419">
    <property type="entry name" value="Fimbrial"/>
    <property type="match status" value="1"/>
</dbReference>
<evidence type="ECO:0000313" key="7">
    <source>
        <dbReference type="Proteomes" id="UP000254848"/>
    </source>
</evidence>